<feature type="compositionally biased region" description="Acidic residues" evidence="1">
    <location>
        <begin position="23"/>
        <end position="35"/>
    </location>
</feature>
<keyword evidence="4" id="KW-1185">Reference proteome</keyword>
<feature type="signal peptide" evidence="2">
    <location>
        <begin position="1"/>
        <end position="20"/>
    </location>
</feature>
<evidence type="ECO:0000313" key="3">
    <source>
        <dbReference type="EMBL" id="RJY08407.1"/>
    </source>
</evidence>
<evidence type="ECO:0000256" key="2">
    <source>
        <dbReference type="SAM" id="SignalP"/>
    </source>
</evidence>
<evidence type="ECO:0000256" key="1">
    <source>
        <dbReference type="SAM" id="MobiDB-lite"/>
    </source>
</evidence>
<proteinExistence type="predicted"/>
<sequence>MRKILSCAALVVMIPTSAMAQDAPEEAAETQESQEEIVVTGEIAEEDRTRCRVIRITGTRFREEVCMSQRELDEQRTNHRDTVNDHRYAGAPYVEDNDNQPGPDAAPP</sequence>
<keyword evidence="2" id="KW-0732">Signal</keyword>
<feature type="region of interest" description="Disordered" evidence="1">
    <location>
        <begin position="16"/>
        <end position="35"/>
    </location>
</feature>
<feature type="region of interest" description="Disordered" evidence="1">
    <location>
        <begin position="69"/>
        <end position="108"/>
    </location>
</feature>
<comment type="caution">
    <text evidence="3">The sequence shown here is derived from an EMBL/GenBank/DDBJ whole genome shotgun (WGS) entry which is preliminary data.</text>
</comment>
<dbReference type="EMBL" id="RAHX01000001">
    <property type="protein sequence ID" value="RJY08407.1"/>
    <property type="molecule type" value="Genomic_DNA"/>
</dbReference>
<accession>A0A419RRK4</accession>
<evidence type="ECO:0000313" key="4">
    <source>
        <dbReference type="Proteomes" id="UP000285232"/>
    </source>
</evidence>
<organism evidence="3 4">
    <name type="scientific">Aurantiacibacter aquimixticola</name>
    <dbReference type="NCBI Taxonomy" id="1958945"/>
    <lineage>
        <taxon>Bacteria</taxon>
        <taxon>Pseudomonadati</taxon>
        <taxon>Pseudomonadota</taxon>
        <taxon>Alphaproteobacteria</taxon>
        <taxon>Sphingomonadales</taxon>
        <taxon>Erythrobacteraceae</taxon>
        <taxon>Aurantiacibacter</taxon>
    </lineage>
</organism>
<dbReference type="Proteomes" id="UP000285232">
    <property type="component" value="Unassembled WGS sequence"/>
</dbReference>
<evidence type="ECO:0008006" key="5">
    <source>
        <dbReference type="Google" id="ProtNLM"/>
    </source>
</evidence>
<name>A0A419RRK4_9SPHN</name>
<reference evidence="3 4" key="1">
    <citation type="journal article" date="2017" name="Int. J. Syst. Evol. Microbiol.">
        <title>Erythrobacter aquimixticola sp. nov., isolated from the junction between the ocean and a freshwater spring.</title>
        <authorList>
            <person name="Park S."/>
            <person name="Jung Y.T."/>
            <person name="Choi S.J."/>
            <person name="Yoon J.H."/>
        </authorList>
    </citation>
    <scope>NUCLEOTIDE SEQUENCE [LARGE SCALE GENOMIC DNA]</scope>
    <source>
        <strain evidence="3 4">JSSK-14</strain>
    </source>
</reference>
<protein>
    <recommendedName>
        <fullName evidence="5">Secreted protein</fullName>
    </recommendedName>
</protein>
<feature type="compositionally biased region" description="Basic and acidic residues" evidence="1">
    <location>
        <begin position="69"/>
        <end position="88"/>
    </location>
</feature>
<feature type="chain" id="PRO_5019536864" description="Secreted protein" evidence="2">
    <location>
        <begin position="21"/>
        <end position="108"/>
    </location>
</feature>
<dbReference type="AlphaFoldDB" id="A0A419RRK4"/>
<gene>
    <name evidence="3" type="ORF">D6201_02675</name>
</gene>